<proteinExistence type="predicted"/>
<name>A0ABQ9TU35_SAGOE</name>
<dbReference type="EMBL" id="JASSZA010000019">
    <property type="protein sequence ID" value="KAK2087682.1"/>
    <property type="molecule type" value="Genomic_DNA"/>
</dbReference>
<gene>
    <name evidence="2" type="ORF">P7K49_033589</name>
</gene>
<evidence type="ECO:0000313" key="2">
    <source>
        <dbReference type="EMBL" id="KAK2087682.1"/>
    </source>
</evidence>
<protein>
    <submittedName>
        <fullName evidence="2">Uncharacterized protein</fullName>
    </submittedName>
</protein>
<feature type="compositionally biased region" description="Basic and acidic residues" evidence="1">
    <location>
        <begin position="22"/>
        <end position="48"/>
    </location>
</feature>
<reference evidence="2 3" key="1">
    <citation type="submission" date="2023-05" db="EMBL/GenBank/DDBJ databases">
        <title>B98-5 Cell Line De Novo Hybrid Assembly: An Optical Mapping Approach.</title>
        <authorList>
            <person name="Kananen K."/>
            <person name="Auerbach J.A."/>
            <person name="Kautto E."/>
            <person name="Blachly J.S."/>
        </authorList>
    </citation>
    <scope>NUCLEOTIDE SEQUENCE [LARGE SCALE GENOMIC DNA]</scope>
    <source>
        <strain evidence="2">B95-8</strain>
        <tissue evidence="2">Cell line</tissue>
    </source>
</reference>
<evidence type="ECO:0000256" key="1">
    <source>
        <dbReference type="SAM" id="MobiDB-lite"/>
    </source>
</evidence>
<organism evidence="2 3">
    <name type="scientific">Saguinus oedipus</name>
    <name type="common">Cotton-top tamarin</name>
    <name type="synonym">Oedipomidas oedipus</name>
    <dbReference type="NCBI Taxonomy" id="9490"/>
    <lineage>
        <taxon>Eukaryota</taxon>
        <taxon>Metazoa</taxon>
        <taxon>Chordata</taxon>
        <taxon>Craniata</taxon>
        <taxon>Vertebrata</taxon>
        <taxon>Euteleostomi</taxon>
        <taxon>Mammalia</taxon>
        <taxon>Eutheria</taxon>
        <taxon>Euarchontoglires</taxon>
        <taxon>Primates</taxon>
        <taxon>Haplorrhini</taxon>
        <taxon>Platyrrhini</taxon>
        <taxon>Cebidae</taxon>
        <taxon>Callitrichinae</taxon>
        <taxon>Saguinus</taxon>
    </lineage>
</organism>
<comment type="caution">
    <text evidence="2">The sequence shown here is derived from an EMBL/GenBank/DDBJ whole genome shotgun (WGS) entry which is preliminary data.</text>
</comment>
<dbReference type="Proteomes" id="UP001266305">
    <property type="component" value="Unassembled WGS sequence"/>
</dbReference>
<feature type="region of interest" description="Disordered" evidence="1">
    <location>
        <begin position="1"/>
        <end position="113"/>
    </location>
</feature>
<evidence type="ECO:0000313" key="3">
    <source>
        <dbReference type="Proteomes" id="UP001266305"/>
    </source>
</evidence>
<accession>A0ABQ9TU35</accession>
<sequence length="113" mass="12224">MPPPQPSLQFASELRANLPEKPNLEDVRREERGRRTRPDLHSGSHRGGEQAGGAGFVNEAAEGEGREEEGRRGRFPAPQPAHPGSRLPEFSTHVLPPDVSGLADTPLPLPQPS</sequence>
<keyword evidence="3" id="KW-1185">Reference proteome</keyword>